<evidence type="ECO:0000256" key="9">
    <source>
        <dbReference type="RuleBase" id="RU351113"/>
    </source>
</evidence>
<evidence type="ECO:0000313" key="11">
    <source>
        <dbReference type="Proteomes" id="UP000297026"/>
    </source>
</evidence>
<dbReference type="Proteomes" id="UP000297026">
    <property type="component" value="Unassembled WGS sequence"/>
</dbReference>
<dbReference type="EMBL" id="ML158636">
    <property type="protein sequence ID" value="THK33062.1"/>
    <property type="molecule type" value="Genomic_DNA"/>
</dbReference>
<dbReference type="GO" id="GO:0004984">
    <property type="term" value="F:olfactory receptor activity"/>
    <property type="evidence" value="ECO:0007669"/>
    <property type="project" value="InterPro"/>
</dbReference>
<evidence type="ECO:0000256" key="7">
    <source>
        <dbReference type="ARBA" id="ARBA00023170"/>
    </source>
</evidence>
<evidence type="ECO:0000256" key="6">
    <source>
        <dbReference type="ARBA" id="ARBA00023136"/>
    </source>
</evidence>
<keyword evidence="5 9" id="KW-1133">Transmembrane helix</keyword>
<dbReference type="InterPro" id="IPR004117">
    <property type="entry name" value="7tm6_olfct_rcpt"/>
</dbReference>
<dbReference type="Pfam" id="PF02949">
    <property type="entry name" value="7tm_6"/>
    <property type="match status" value="1"/>
</dbReference>
<dbReference type="PANTHER" id="PTHR21137:SF42">
    <property type="entry name" value="ODORANT RECEPTOR 83A"/>
    <property type="match status" value="1"/>
</dbReference>
<dbReference type="OrthoDB" id="7700178at2759"/>
<proteinExistence type="inferred from homology"/>
<keyword evidence="4 9" id="KW-0552">Olfaction</keyword>
<accession>A0A4E0RJY7</accession>
<keyword evidence="6 9" id="KW-0472">Membrane</keyword>
<feature type="transmembrane region" description="Helical" evidence="9">
    <location>
        <begin position="36"/>
        <end position="55"/>
    </location>
</feature>
<comment type="caution">
    <text evidence="9">Lacks conserved residue(s) required for the propagation of feature annotation.</text>
</comment>
<feature type="transmembrane region" description="Helical" evidence="9">
    <location>
        <begin position="257"/>
        <end position="279"/>
    </location>
</feature>
<dbReference type="GO" id="GO:0007165">
    <property type="term" value="P:signal transduction"/>
    <property type="evidence" value="ECO:0007669"/>
    <property type="project" value="UniProtKB-KW"/>
</dbReference>
<keyword evidence="2 9" id="KW-0716">Sensory transduction</keyword>
<protein>
    <recommendedName>
        <fullName evidence="9">Odorant receptor</fullName>
    </recommendedName>
</protein>
<evidence type="ECO:0000313" key="10">
    <source>
        <dbReference type="EMBL" id="THK33062.1"/>
    </source>
</evidence>
<dbReference type="GO" id="GO:0005886">
    <property type="term" value="C:plasma membrane"/>
    <property type="evidence" value="ECO:0007669"/>
    <property type="project" value="UniProtKB-SubCell"/>
</dbReference>
<evidence type="ECO:0000256" key="2">
    <source>
        <dbReference type="ARBA" id="ARBA00022606"/>
    </source>
</evidence>
<comment type="subcellular location">
    <subcellularLocation>
        <location evidence="9">Cell membrane</location>
        <topology evidence="9">Multi-pass membrane protein</topology>
    </subcellularLocation>
    <subcellularLocation>
        <location evidence="1">Membrane</location>
        <topology evidence="1">Multi-pass membrane protein</topology>
    </subcellularLocation>
</comment>
<name>A0A4E0RJY7_9HYME</name>
<organism evidence="10 11">
    <name type="scientific">Diachasma alloeum</name>
    <dbReference type="NCBI Taxonomy" id="454923"/>
    <lineage>
        <taxon>Eukaryota</taxon>
        <taxon>Metazoa</taxon>
        <taxon>Ecdysozoa</taxon>
        <taxon>Arthropoda</taxon>
        <taxon>Hexapoda</taxon>
        <taxon>Insecta</taxon>
        <taxon>Pterygota</taxon>
        <taxon>Neoptera</taxon>
        <taxon>Endopterygota</taxon>
        <taxon>Hymenoptera</taxon>
        <taxon>Apocrita</taxon>
        <taxon>Ichneumonoidea</taxon>
        <taxon>Braconidae</taxon>
        <taxon>Opiinae</taxon>
        <taxon>Diachasma</taxon>
    </lineage>
</organism>
<feature type="transmembrane region" description="Helical" evidence="9">
    <location>
        <begin position="122"/>
        <end position="141"/>
    </location>
</feature>
<evidence type="ECO:0000256" key="5">
    <source>
        <dbReference type="ARBA" id="ARBA00022989"/>
    </source>
</evidence>
<feature type="transmembrane region" description="Helical" evidence="9">
    <location>
        <begin position="61"/>
        <end position="80"/>
    </location>
</feature>
<evidence type="ECO:0000256" key="8">
    <source>
        <dbReference type="ARBA" id="ARBA00023224"/>
    </source>
</evidence>
<keyword evidence="11" id="KW-1185">Reference proteome</keyword>
<feature type="transmembrane region" description="Helical" evidence="9">
    <location>
        <begin position="173"/>
        <end position="190"/>
    </location>
</feature>
<sequence length="384" mass="44038">MDFWDQDYFRVVKITTCLVGQWPYQSSKEVIFSRSIIIILVIIHLIPRIRALILYGDDPEIILSVSSPLIIDIVFVFKTVNNSYNFKRMKNLLRKIYENWRIFSTDELQILHQYSASGKKSATIYLGVVIGSAGLFITQPLQLQLVHILMKTNETIRLFPVPVDYGSINVDKYYWSITLLTEFTTVLIALGIVACDLLFFTYSYHVFGLFATLGYTIEHLPIDNDNGFSDEMHVKRCIKLHYRIIEFANELEDLYRWTFLAVIGFNMILISIIAVELVVNLGSAGKMIQYGSLTVSPFGHLFVECLMGQRLIDHSLGIQEYISNAQWYASSVKSQKMISLFLMRSQLPCQLTAGKFLVMNFETFNTIVGNSALYFTVLLATQLR</sequence>
<dbReference type="PANTHER" id="PTHR21137">
    <property type="entry name" value="ODORANT RECEPTOR"/>
    <property type="match status" value="1"/>
</dbReference>
<comment type="similarity">
    <text evidence="9">Belongs to the insect chemoreceptor superfamily. Heteromeric odorant receptor channel (TC 1.A.69) family.</text>
</comment>
<dbReference type="AlphaFoldDB" id="A0A4E0RJY7"/>
<evidence type="ECO:0000256" key="4">
    <source>
        <dbReference type="ARBA" id="ARBA00022725"/>
    </source>
</evidence>
<keyword evidence="3 9" id="KW-0812">Transmembrane</keyword>
<feature type="transmembrane region" description="Helical" evidence="9">
    <location>
        <begin position="197"/>
        <end position="217"/>
    </location>
</feature>
<keyword evidence="8 9" id="KW-0807">Transducer</keyword>
<dbReference type="GO" id="GO:0005549">
    <property type="term" value="F:odorant binding"/>
    <property type="evidence" value="ECO:0007669"/>
    <property type="project" value="InterPro"/>
</dbReference>
<gene>
    <name evidence="10" type="primary">Or140</name>
    <name evidence="10" type="ORF">DALL_DALL000245</name>
</gene>
<reference evidence="10" key="1">
    <citation type="submission" date="2019-02" db="EMBL/GenBank/DDBJ databases">
        <title>Genome of the parasitoid wasp Diachasma alloeum, an emerging model for ecological speciation and transitions to asexual reproduction.</title>
        <authorList>
            <person name="Robertson H.M."/>
            <person name="Walden K.K."/>
            <person name="Tvedte E.S."/>
            <person name="Hood G.R."/>
            <person name="Feder J.L."/>
            <person name="Forbes A.A."/>
            <person name="Logsdon J.M."/>
            <person name="Mcelroy K.E."/>
        </authorList>
    </citation>
    <scope>NUCLEOTIDE SEQUENCE [LARGE SCALE GENOMIC DNA]</scope>
    <source>
        <strain evidence="10">Michigan</strain>
    </source>
</reference>
<keyword evidence="7 9" id="KW-0675">Receptor</keyword>
<evidence type="ECO:0000256" key="3">
    <source>
        <dbReference type="ARBA" id="ARBA00022692"/>
    </source>
</evidence>
<evidence type="ECO:0000256" key="1">
    <source>
        <dbReference type="ARBA" id="ARBA00004141"/>
    </source>
</evidence>